<evidence type="ECO:0000256" key="1">
    <source>
        <dbReference type="SAM" id="Phobius"/>
    </source>
</evidence>
<organism evidence="3 4">
    <name type="scientific">Sphingobacterium athyrii</name>
    <dbReference type="NCBI Taxonomy" id="2152717"/>
    <lineage>
        <taxon>Bacteria</taxon>
        <taxon>Pseudomonadati</taxon>
        <taxon>Bacteroidota</taxon>
        <taxon>Sphingobacteriia</taxon>
        <taxon>Sphingobacteriales</taxon>
        <taxon>Sphingobacteriaceae</taxon>
        <taxon>Sphingobacterium</taxon>
    </lineage>
</organism>
<dbReference type="EMBL" id="QCXX01000005">
    <property type="protein sequence ID" value="PUV23109.1"/>
    <property type="molecule type" value="Genomic_DNA"/>
</dbReference>
<evidence type="ECO:0000259" key="2">
    <source>
        <dbReference type="Pfam" id="PF02517"/>
    </source>
</evidence>
<keyword evidence="1" id="KW-1133">Transmembrane helix</keyword>
<proteinExistence type="predicted"/>
<keyword evidence="4" id="KW-1185">Reference proteome</keyword>
<feature type="transmembrane region" description="Helical" evidence="1">
    <location>
        <begin position="186"/>
        <end position="206"/>
    </location>
</feature>
<keyword evidence="3" id="KW-0645">Protease</keyword>
<keyword evidence="1" id="KW-0812">Transmembrane</keyword>
<evidence type="ECO:0000313" key="4">
    <source>
        <dbReference type="Proteomes" id="UP000250831"/>
    </source>
</evidence>
<protein>
    <submittedName>
        <fullName evidence="3">CPBP family intramembrane metalloprotease domain-containing protein</fullName>
    </submittedName>
</protein>
<dbReference type="RefSeq" id="WP_108635431.1">
    <property type="nucleotide sequence ID" value="NZ_QCXX01000005.1"/>
</dbReference>
<dbReference type="OrthoDB" id="1523022at2"/>
<feature type="transmembrane region" description="Helical" evidence="1">
    <location>
        <begin position="151"/>
        <end position="174"/>
    </location>
</feature>
<dbReference type="InterPro" id="IPR003675">
    <property type="entry name" value="Rce1/LyrA-like_dom"/>
</dbReference>
<feature type="transmembrane region" description="Helical" evidence="1">
    <location>
        <begin position="100"/>
        <end position="120"/>
    </location>
</feature>
<feature type="transmembrane region" description="Helical" evidence="1">
    <location>
        <begin position="235"/>
        <end position="254"/>
    </location>
</feature>
<feature type="domain" description="CAAX prenyl protease 2/Lysostaphin resistance protein A-like" evidence="2">
    <location>
        <begin position="159"/>
        <end position="247"/>
    </location>
</feature>
<dbReference type="Pfam" id="PF02517">
    <property type="entry name" value="Rce1-like"/>
    <property type="match status" value="1"/>
</dbReference>
<dbReference type="GO" id="GO:0004175">
    <property type="term" value="F:endopeptidase activity"/>
    <property type="evidence" value="ECO:0007669"/>
    <property type="project" value="UniProtKB-ARBA"/>
</dbReference>
<dbReference type="Proteomes" id="UP000250831">
    <property type="component" value="Unassembled WGS sequence"/>
</dbReference>
<feature type="transmembrane region" description="Helical" evidence="1">
    <location>
        <begin position="59"/>
        <end position="79"/>
    </location>
</feature>
<keyword evidence="3" id="KW-0482">Metalloprotease</keyword>
<feature type="transmembrane region" description="Helical" evidence="1">
    <location>
        <begin position="212"/>
        <end position="230"/>
    </location>
</feature>
<name>A0A363NQR6_9SPHI</name>
<sequence length="307" mass="35399">MYPEQTTSPFQSLLRLVLLVIGFTFLSQVIGILVLFFYYKFTGQVFSLAALMQGSANEMRFLLLMSSLGSFVVPAYLMHTREGYGIIYFKQEYAPQAKQFAYIFFAMLAFMPLMSLIGHWNESLQLPDNMRSVQVWMERSERESGDLIKGIIVETSFFGFLFNLVVLALIPAIGEELLFRGVLQNIVGRWISNPHVVIWIVAIVFSAIHLQFFGFIPRMLLGAFFGYLYVWSKNILLPIFGHFVNNAGATVMSFYYTRNGKSYEEINAFELQSWWIYVVGFIFTAIFVFLFYLSTQKGNHGERLEEN</sequence>
<reference evidence="3 4" key="1">
    <citation type="submission" date="2018-04" db="EMBL/GenBank/DDBJ databases">
        <title>Sphingobacterium sp. M46 Genome.</title>
        <authorList>
            <person name="Cheng J."/>
            <person name="Li Y."/>
        </authorList>
    </citation>
    <scope>NUCLEOTIDE SEQUENCE [LARGE SCALE GENOMIC DNA]</scope>
    <source>
        <strain evidence="3 4">M46</strain>
    </source>
</reference>
<evidence type="ECO:0000313" key="3">
    <source>
        <dbReference type="EMBL" id="PUV23109.1"/>
    </source>
</evidence>
<dbReference type="GO" id="GO:0080120">
    <property type="term" value="P:CAAX-box protein maturation"/>
    <property type="evidence" value="ECO:0007669"/>
    <property type="project" value="UniProtKB-ARBA"/>
</dbReference>
<dbReference type="GO" id="GO:0006508">
    <property type="term" value="P:proteolysis"/>
    <property type="evidence" value="ECO:0007669"/>
    <property type="project" value="UniProtKB-KW"/>
</dbReference>
<keyword evidence="1" id="KW-0472">Membrane</keyword>
<feature type="transmembrane region" description="Helical" evidence="1">
    <location>
        <begin position="274"/>
        <end position="293"/>
    </location>
</feature>
<dbReference type="PANTHER" id="PTHR43592">
    <property type="entry name" value="CAAX AMINO TERMINAL PROTEASE"/>
    <property type="match status" value="1"/>
</dbReference>
<feature type="transmembrane region" description="Helical" evidence="1">
    <location>
        <begin position="12"/>
        <end position="39"/>
    </location>
</feature>
<dbReference type="GO" id="GO:0008237">
    <property type="term" value="F:metallopeptidase activity"/>
    <property type="evidence" value="ECO:0007669"/>
    <property type="project" value="UniProtKB-KW"/>
</dbReference>
<gene>
    <name evidence="3" type="ORF">DCO56_19535</name>
</gene>
<keyword evidence="3" id="KW-0378">Hydrolase</keyword>
<accession>A0A363NQR6</accession>
<comment type="caution">
    <text evidence="3">The sequence shown here is derived from an EMBL/GenBank/DDBJ whole genome shotgun (WGS) entry which is preliminary data.</text>
</comment>
<dbReference type="AlphaFoldDB" id="A0A363NQR6"/>
<dbReference type="PANTHER" id="PTHR43592:SF15">
    <property type="entry name" value="CAAX AMINO TERMINAL PROTEASE FAMILY PROTEIN"/>
    <property type="match status" value="1"/>
</dbReference>